<dbReference type="EMBL" id="AMZH03026043">
    <property type="protein sequence ID" value="RRT34805.1"/>
    <property type="molecule type" value="Genomic_DNA"/>
</dbReference>
<dbReference type="Proteomes" id="UP000287651">
    <property type="component" value="Unassembled WGS sequence"/>
</dbReference>
<proteinExistence type="predicted"/>
<evidence type="ECO:0000313" key="2">
    <source>
        <dbReference type="Proteomes" id="UP000287651"/>
    </source>
</evidence>
<gene>
    <name evidence="1" type="ORF">B296_00041917</name>
</gene>
<organism evidence="1 2">
    <name type="scientific">Ensete ventricosum</name>
    <name type="common">Abyssinian banana</name>
    <name type="synonym">Musa ensete</name>
    <dbReference type="NCBI Taxonomy" id="4639"/>
    <lineage>
        <taxon>Eukaryota</taxon>
        <taxon>Viridiplantae</taxon>
        <taxon>Streptophyta</taxon>
        <taxon>Embryophyta</taxon>
        <taxon>Tracheophyta</taxon>
        <taxon>Spermatophyta</taxon>
        <taxon>Magnoliopsida</taxon>
        <taxon>Liliopsida</taxon>
        <taxon>Zingiberales</taxon>
        <taxon>Musaceae</taxon>
        <taxon>Ensete</taxon>
    </lineage>
</organism>
<accession>A0A426X5R0</accession>
<comment type="caution">
    <text evidence="1">The sequence shown here is derived from an EMBL/GenBank/DDBJ whole genome shotgun (WGS) entry which is preliminary data.</text>
</comment>
<sequence length="144" mass="15537">CPSPPSPSLRCRRRCPCVGGGCPLRPTATLPRGGHPLRSTPPPLLEVGLAAVDWPLRAGRWRLPLRTGRRRSCSWVAAPYRGPGHGRSSLVGSHAMAGHPYKGPGRGQPPLHADSMHVATPPSQAAPTFAANRYNQRVEQFYLI</sequence>
<feature type="non-terminal residue" evidence="1">
    <location>
        <position position="1"/>
    </location>
</feature>
<dbReference type="AlphaFoldDB" id="A0A426X5R0"/>
<name>A0A426X5R0_ENSVE</name>
<protein>
    <submittedName>
        <fullName evidence="1">Uncharacterized protein</fullName>
    </submittedName>
</protein>
<evidence type="ECO:0000313" key="1">
    <source>
        <dbReference type="EMBL" id="RRT34805.1"/>
    </source>
</evidence>
<reference evidence="1 2" key="1">
    <citation type="journal article" date="2014" name="Agronomy (Basel)">
        <title>A Draft Genome Sequence for Ensete ventricosum, the Drought-Tolerant Tree Against Hunger.</title>
        <authorList>
            <person name="Harrison J."/>
            <person name="Moore K.A."/>
            <person name="Paszkiewicz K."/>
            <person name="Jones T."/>
            <person name="Grant M."/>
            <person name="Ambacheew D."/>
            <person name="Muzemil S."/>
            <person name="Studholme D.J."/>
        </authorList>
    </citation>
    <scope>NUCLEOTIDE SEQUENCE [LARGE SCALE GENOMIC DNA]</scope>
</reference>